<dbReference type="RefSeq" id="XP_008075415.1">
    <property type="nucleotide sequence ID" value="XM_008077224.1"/>
</dbReference>
<feature type="transmembrane region" description="Helical" evidence="1">
    <location>
        <begin position="78"/>
        <end position="101"/>
    </location>
</feature>
<accession>L2GR50</accession>
<evidence type="ECO:0000313" key="3">
    <source>
        <dbReference type="Proteomes" id="UP000011081"/>
    </source>
</evidence>
<evidence type="ECO:0000256" key="1">
    <source>
        <dbReference type="SAM" id="Phobius"/>
    </source>
</evidence>
<name>L2GR50_VAVCU</name>
<dbReference type="VEuPathDB" id="MicrosporidiaDB:VCUG_02407"/>
<dbReference type="HOGENOM" id="CLU_141794_0_0_1"/>
<proteinExistence type="predicted"/>
<dbReference type="GeneID" id="19880269"/>
<keyword evidence="1" id="KW-1133">Transmembrane helix</keyword>
<dbReference type="Proteomes" id="UP000011081">
    <property type="component" value="Unassembled WGS sequence"/>
</dbReference>
<feature type="transmembrane region" description="Helical" evidence="1">
    <location>
        <begin position="14"/>
        <end position="35"/>
    </location>
</feature>
<feature type="transmembrane region" description="Helical" evidence="1">
    <location>
        <begin position="47"/>
        <end position="66"/>
    </location>
</feature>
<sequence>MINSESPIEEQRNIAYATIFCVFVILEITFFGMAVYFSRESTHKSTFLVHGATLLLGNFFLLQGIITKNIVQICTYPILYCYTFAITFLNSSSALGLYFVFKMAHTGVLVLRGLVLCYAFNRLRLEFSWYSFKKLGPSSRVNGKSIF</sequence>
<dbReference type="OrthoDB" id="2191262at2759"/>
<dbReference type="AlphaFoldDB" id="L2GR50"/>
<gene>
    <name evidence="2" type="ORF">VCUG_02407</name>
</gene>
<reference evidence="3" key="1">
    <citation type="submission" date="2011-03" db="EMBL/GenBank/DDBJ databases">
        <title>The genome sequence of Vavraia culicis strain floridensis.</title>
        <authorList>
            <consortium name="The Broad Institute Genome Sequencing Platform"/>
            <person name="Cuomo C."/>
            <person name="Becnel J."/>
            <person name="Sanscrainte N."/>
            <person name="Young S.K."/>
            <person name="Zeng Q."/>
            <person name="Gargeya S."/>
            <person name="Fitzgerald M."/>
            <person name="Haas B."/>
            <person name="Abouelleil A."/>
            <person name="Alvarado L."/>
            <person name="Arachchi H.M."/>
            <person name="Berlin A."/>
            <person name="Chapman S.B."/>
            <person name="Gearin G."/>
            <person name="Goldberg J."/>
            <person name="Griggs A."/>
            <person name="Gujja S."/>
            <person name="Hansen M."/>
            <person name="Heiman D."/>
            <person name="Howarth C."/>
            <person name="Larimer J."/>
            <person name="Lui A."/>
            <person name="MacDonald P.J.P."/>
            <person name="McCowen C."/>
            <person name="Montmayeur A."/>
            <person name="Murphy C."/>
            <person name="Neiman D."/>
            <person name="Pearson M."/>
            <person name="Priest M."/>
            <person name="Roberts A."/>
            <person name="Saif S."/>
            <person name="Shea T."/>
            <person name="Sisk P."/>
            <person name="Stolte C."/>
            <person name="Sykes S."/>
            <person name="Wortman J."/>
            <person name="Nusbaum C."/>
            <person name="Birren B."/>
        </authorList>
    </citation>
    <scope>NUCLEOTIDE SEQUENCE [LARGE SCALE GENOMIC DNA]</scope>
    <source>
        <strain evidence="3">floridensis</strain>
    </source>
</reference>
<protein>
    <recommendedName>
        <fullName evidence="4">TLC domain-containing protein</fullName>
    </recommendedName>
</protein>
<keyword evidence="1" id="KW-0472">Membrane</keyword>
<dbReference type="EMBL" id="GL877464">
    <property type="protein sequence ID" value="ELA46099.1"/>
    <property type="molecule type" value="Genomic_DNA"/>
</dbReference>
<organism evidence="2 3">
    <name type="scientific">Vavraia culicis (isolate floridensis)</name>
    <name type="common">Microsporidian parasite</name>
    <dbReference type="NCBI Taxonomy" id="948595"/>
    <lineage>
        <taxon>Eukaryota</taxon>
        <taxon>Fungi</taxon>
        <taxon>Fungi incertae sedis</taxon>
        <taxon>Microsporidia</taxon>
        <taxon>Pleistophoridae</taxon>
        <taxon>Vavraia</taxon>
    </lineage>
</organism>
<keyword evidence="1" id="KW-0812">Transmembrane</keyword>
<dbReference type="InParanoid" id="L2GR50"/>
<keyword evidence="3" id="KW-1185">Reference proteome</keyword>
<evidence type="ECO:0000313" key="2">
    <source>
        <dbReference type="EMBL" id="ELA46099.1"/>
    </source>
</evidence>
<evidence type="ECO:0008006" key="4">
    <source>
        <dbReference type="Google" id="ProtNLM"/>
    </source>
</evidence>